<dbReference type="AlphaFoldDB" id="A0A0G0J916"/>
<protein>
    <recommendedName>
        <fullName evidence="1">TIR domain-containing protein</fullName>
    </recommendedName>
</protein>
<dbReference type="InterPro" id="IPR035897">
    <property type="entry name" value="Toll_tir_struct_dom_sf"/>
</dbReference>
<organism evidence="2 3">
    <name type="scientific">Candidatus Nomurabacteria bacterium GW2011_GWA1_37_20</name>
    <dbReference type="NCBI Taxonomy" id="1618729"/>
    <lineage>
        <taxon>Bacteria</taxon>
        <taxon>Candidatus Nomuraibacteriota</taxon>
    </lineage>
</organism>
<gene>
    <name evidence="2" type="ORF">US45_C0012G0003</name>
</gene>
<feature type="domain" description="TIR" evidence="1">
    <location>
        <begin position="2"/>
        <end position="121"/>
    </location>
</feature>
<reference evidence="2 3" key="1">
    <citation type="journal article" date="2015" name="Nature">
        <title>rRNA introns, odd ribosomes, and small enigmatic genomes across a large radiation of phyla.</title>
        <authorList>
            <person name="Brown C.T."/>
            <person name="Hug L.A."/>
            <person name="Thomas B.C."/>
            <person name="Sharon I."/>
            <person name="Castelle C.J."/>
            <person name="Singh A."/>
            <person name="Wilkins M.J."/>
            <person name="Williams K.H."/>
            <person name="Banfield J.F."/>
        </authorList>
    </citation>
    <scope>NUCLEOTIDE SEQUENCE [LARGE SCALE GENOMIC DNA]</scope>
</reference>
<accession>A0A0G0J916</accession>
<dbReference type="InterPro" id="IPR000157">
    <property type="entry name" value="TIR_dom"/>
</dbReference>
<evidence type="ECO:0000259" key="1">
    <source>
        <dbReference type="PROSITE" id="PS50104"/>
    </source>
</evidence>
<dbReference type="Pfam" id="PF13676">
    <property type="entry name" value="TIR_2"/>
    <property type="match status" value="1"/>
</dbReference>
<dbReference type="Proteomes" id="UP000034701">
    <property type="component" value="Unassembled WGS sequence"/>
</dbReference>
<comment type="caution">
    <text evidence="2">The sequence shown here is derived from an EMBL/GenBank/DDBJ whole genome shotgun (WGS) entry which is preliminary data.</text>
</comment>
<dbReference type="SMART" id="SM00255">
    <property type="entry name" value="TIR"/>
    <property type="match status" value="1"/>
</dbReference>
<evidence type="ECO:0000313" key="2">
    <source>
        <dbReference type="EMBL" id="KKQ33289.1"/>
    </source>
</evidence>
<dbReference type="PROSITE" id="PS50104">
    <property type="entry name" value="TIR"/>
    <property type="match status" value="1"/>
</dbReference>
<name>A0A0G0J916_9BACT</name>
<dbReference type="SUPFAM" id="SSF52200">
    <property type="entry name" value="Toll/Interleukin receptor TIR domain"/>
    <property type="match status" value="1"/>
</dbReference>
<dbReference type="EMBL" id="LBTA01000012">
    <property type="protein sequence ID" value="KKQ33289.1"/>
    <property type="molecule type" value="Genomic_DNA"/>
</dbReference>
<dbReference type="GO" id="GO:0007165">
    <property type="term" value="P:signal transduction"/>
    <property type="evidence" value="ECO:0007669"/>
    <property type="project" value="InterPro"/>
</dbReference>
<sequence length="208" mass="23589">MYRISAFISYSSKEKVIGGKFKSCLENFCGYEAFIAHDDILGSTIWEDEIIKSIKNADFFMPLISKEFKESPFTDQETGIAVCLKKKIIPIKLSEINPYGFIEKYQALQYKNDVNNLALTIAQIGLIYEPKSSYHQKALNSIVYAFCESMSFEVANATIQILCKCNDLSPNQLTQIVKAIKTNSQIENAYGLNALKECLRKNYKISID</sequence>
<dbReference type="Gene3D" id="3.40.50.10140">
    <property type="entry name" value="Toll/interleukin-1 receptor homology (TIR) domain"/>
    <property type="match status" value="1"/>
</dbReference>
<proteinExistence type="predicted"/>
<evidence type="ECO:0000313" key="3">
    <source>
        <dbReference type="Proteomes" id="UP000034701"/>
    </source>
</evidence>